<dbReference type="GO" id="GO:0015074">
    <property type="term" value="P:DNA integration"/>
    <property type="evidence" value="ECO:0007669"/>
    <property type="project" value="InterPro"/>
</dbReference>
<dbReference type="PANTHER" id="PTHR30349:SF82">
    <property type="entry name" value="INTEGRASE_RECOMBINASE YOEC-RELATED"/>
    <property type="match status" value="1"/>
</dbReference>
<dbReference type="InterPro" id="IPR013762">
    <property type="entry name" value="Integrase-like_cat_sf"/>
</dbReference>
<dbReference type="PANTHER" id="PTHR30349">
    <property type="entry name" value="PHAGE INTEGRASE-RELATED"/>
    <property type="match status" value="1"/>
</dbReference>
<evidence type="ECO:0000256" key="1">
    <source>
        <dbReference type="ARBA" id="ARBA00023172"/>
    </source>
</evidence>
<dbReference type="GO" id="GO:0006310">
    <property type="term" value="P:DNA recombination"/>
    <property type="evidence" value="ECO:0007669"/>
    <property type="project" value="UniProtKB-KW"/>
</dbReference>
<dbReference type="Proteomes" id="UP000199476">
    <property type="component" value="Unassembled WGS sequence"/>
</dbReference>
<dbReference type="PROSITE" id="PS51898">
    <property type="entry name" value="TYR_RECOMBINASE"/>
    <property type="match status" value="1"/>
</dbReference>
<dbReference type="AlphaFoldDB" id="A0A1G9S9B5"/>
<dbReference type="Gene3D" id="1.10.443.10">
    <property type="entry name" value="Intergrase catalytic core"/>
    <property type="match status" value="1"/>
</dbReference>
<dbReference type="GO" id="GO:0003677">
    <property type="term" value="F:DNA binding"/>
    <property type="evidence" value="ECO:0007669"/>
    <property type="project" value="InterPro"/>
</dbReference>
<dbReference type="InterPro" id="IPR002104">
    <property type="entry name" value="Integrase_catalytic"/>
</dbReference>
<dbReference type="OrthoDB" id="9788852at2"/>
<dbReference type="STRING" id="321763.SAMN04488692_1277"/>
<dbReference type="Pfam" id="PF00589">
    <property type="entry name" value="Phage_integrase"/>
    <property type="match status" value="1"/>
</dbReference>
<protein>
    <submittedName>
        <fullName evidence="3">Phage integrase family protein</fullName>
    </submittedName>
</protein>
<organism evidence="3 4">
    <name type="scientific">Halarsenatibacter silvermanii</name>
    <dbReference type="NCBI Taxonomy" id="321763"/>
    <lineage>
        <taxon>Bacteria</taxon>
        <taxon>Bacillati</taxon>
        <taxon>Bacillota</taxon>
        <taxon>Clostridia</taxon>
        <taxon>Halanaerobiales</taxon>
        <taxon>Halarsenatibacteraceae</taxon>
        <taxon>Halarsenatibacter</taxon>
    </lineage>
</organism>
<keyword evidence="1" id="KW-0233">DNA recombination</keyword>
<name>A0A1G9S9B5_9FIRM</name>
<feature type="domain" description="Tyr recombinase" evidence="2">
    <location>
        <begin position="1"/>
        <end position="159"/>
    </location>
</feature>
<evidence type="ECO:0000313" key="4">
    <source>
        <dbReference type="Proteomes" id="UP000199476"/>
    </source>
</evidence>
<dbReference type="InterPro" id="IPR011010">
    <property type="entry name" value="DNA_brk_join_enz"/>
</dbReference>
<keyword evidence="4" id="KW-1185">Reference proteome</keyword>
<evidence type="ECO:0000259" key="2">
    <source>
        <dbReference type="PROSITE" id="PS51898"/>
    </source>
</evidence>
<dbReference type="SUPFAM" id="SSF56349">
    <property type="entry name" value="DNA breaking-rejoining enzymes"/>
    <property type="match status" value="1"/>
</dbReference>
<proteinExistence type="predicted"/>
<evidence type="ECO:0000313" key="3">
    <source>
        <dbReference type="EMBL" id="SDM32059.1"/>
    </source>
</evidence>
<sequence>MGQNYRNYLLFVVGINTGLRISDMLKLKVEDVKNKTHIYISEGKTGKSKKFFINLNLREDIDMYIKNMKEEEHLFQSRNGNNKPLSRSQVYRILNKAADNIDLDIENFGCHSLRKTFGYHHYQKYKDVALLQDIFNHSSPSVTLVYIGINQDVKDKSLQDFYL</sequence>
<reference evidence="3 4" key="1">
    <citation type="submission" date="2016-10" db="EMBL/GenBank/DDBJ databases">
        <authorList>
            <person name="de Groot N.N."/>
        </authorList>
    </citation>
    <scope>NUCLEOTIDE SEQUENCE [LARGE SCALE GENOMIC DNA]</scope>
    <source>
        <strain evidence="3 4">SLAS-1</strain>
    </source>
</reference>
<accession>A0A1G9S9B5</accession>
<gene>
    <name evidence="3" type="ORF">SAMN04488692_1277</name>
</gene>
<dbReference type="EMBL" id="FNGO01000027">
    <property type="protein sequence ID" value="SDM32059.1"/>
    <property type="molecule type" value="Genomic_DNA"/>
</dbReference>
<dbReference type="InterPro" id="IPR050090">
    <property type="entry name" value="Tyrosine_recombinase_XerCD"/>
</dbReference>
<dbReference type="CDD" id="cd01192">
    <property type="entry name" value="INT_C_like_3"/>
    <property type="match status" value="1"/>
</dbReference>